<reference evidence="1 2" key="1">
    <citation type="submission" date="2016-11" db="EMBL/GenBank/DDBJ databases">
        <authorList>
            <person name="Jaros S."/>
            <person name="Januszkiewicz K."/>
            <person name="Wedrychowicz H."/>
        </authorList>
    </citation>
    <scope>NUCLEOTIDE SEQUENCE [LARGE SCALE GENOMIC DNA]</scope>
    <source>
        <strain evidence="1 2">LMG 26898</strain>
    </source>
</reference>
<accession>A0A1M7QB38</accession>
<organism evidence="1 2">
    <name type="scientific">Pseudomonas asturiensis</name>
    <dbReference type="NCBI Taxonomy" id="1190415"/>
    <lineage>
        <taxon>Bacteria</taxon>
        <taxon>Pseudomonadati</taxon>
        <taxon>Pseudomonadota</taxon>
        <taxon>Gammaproteobacteria</taxon>
        <taxon>Pseudomonadales</taxon>
        <taxon>Pseudomonadaceae</taxon>
        <taxon>Pseudomonas</taxon>
    </lineage>
</organism>
<protein>
    <submittedName>
        <fullName evidence="1">Uncharacterized protein</fullName>
    </submittedName>
</protein>
<dbReference type="RefSeq" id="WP_245825327.1">
    <property type="nucleotide sequence ID" value="NZ_FRDA01000022.1"/>
</dbReference>
<dbReference type="EMBL" id="FRDA01000022">
    <property type="protein sequence ID" value="SHN27861.1"/>
    <property type="molecule type" value="Genomic_DNA"/>
</dbReference>
<dbReference type="Proteomes" id="UP000183983">
    <property type="component" value="Unassembled WGS sequence"/>
</dbReference>
<dbReference type="AlphaFoldDB" id="A0A1M7QB38"/>
<name>A0A1M7QB38_9PSED</name>
<gene>
    <name evidence="1" type="ORF">SAMN05216593_1222</name>
</gene>
<sequence length="217" mass="23913">MPSTQAAPGHFQRIALFAECIFDLPLTRGKLIGASLGIQYIGNPVACVRLLDETTESGNQKQSYVCTISRWDTKLPEHAVQLLTKVEVEEWKAWKAAHDAAFRRKQLEASLDVLPLTLSYAATALTDEACTVDEAQKTAIWLALDAFNRAMVKAGIDRPIRGRGRPSSTKLPSPEIGMPIMPNLEQLGSPLECAYRGIVERYKALQARCVAEKSDTD</sequence>
<proteinExistence type="predicted"/>
<evidence type="ECO:0000313" key="1">
    <source>
        <dbReference type="EMBL" id="SHN27861.1"/>
    </source>
</evidence>
<evidence type="ECO:0000313" key="2">
    <source>
        <dbReference type="Proteomes" id="UP000183983"/>
    </source>
</evidence>